<evidence type="ECO:0000313" key="2">
    <source>
        <dbReference type="Proteomes" id="UP001283361"/>
    </source>
</evidence>
<dbReference type="Proteomes" id="UP001283361">
    <property type="component" value="Unassembled WGS sequence"/>
</dbReference>
<protein>
    <submittedName>
        <fullName evidence="1">Uncharacterized protein</fullName>
    </submittedName>
</protein>
<evidence type="ECO:0000313" key="1">
    <source>
        <dbReference type="EMBL" id="KAK3787193.1"/>
    </source>
</evidence>
<dbReference type="AlphaFoldDB" id="A0AAE1AG09"/>
<dbReference type="EMBL" id="JAWDGP010001885">
    <property type="protein sequence ID" value="KAK3787193.1"/>
    <property type="molecule type" value="Genomic_DNA"/>
</dbReference>
<sequence length="100" mass="11283">MFKFTTDKTLPTIRLEFLGFSEMRRLYVRTGNTCSSSQLYELLRAPLSGLSNPCGMSEKPYYTQGTMTSASQLPIQHNGNFVEATGTFRAFLSSEPEERI</sequence>
<reference evidence="1" key="1">
    <citation type="journal article" date="2023" name="G3 (Bethesda)">
        <title>A reference genome for the long-term kleptoplast-retaining sea slug Elysia crispata morphotype clarki.</title>
        <authorList>
            <person name="Eastman K.E."/>
            <person name="Pendleton A.L."/>
            <person name="Shaikh M.A."/>
            <person name="Suttiyut T."/>
            <person name="Ogas R."/>
            <person name="Tomko P."/>
            <person name="Gavelis G."/>
            <person name="Widhalm J.R."/>
            <person name="Wisecaver J.H."/>
        </authorList>
    </citation>
    <scope>NUCLEOTIDE SEQUENCE</scope>
    <source>
        <strain evidence="1">ECLA1</strain>
    </source>
</reference>
<name>A0AAE1AG09_9GAST</name>
<keyword evidence="2" id="KW-1185">Reference proteome</keyword>
<comment type="caution">
    <text evidence="1">The sequence shown here is derived from an EMBL/GenBank/DDBJ whole genome shotgun (WGS) entry which is preliminary data.</text>
</comment>
<proteinExistence type="predicted"/>
<gene>
    <name evidence="1" type="ORF">RRG08_058137</name>
</gene>
<accession>A0AAE1AG09</accession>
<organism evidence="1 2">
    <name type="scientific">Elysia crispata</name>
    <name type="common">lettuce slug</name>
    <dbReference type="NCBI Taxonomy" id="231223"/>
    <lineage>
        <taxon>Eukaryota</taxon>
        <taxon>Metazoa</taxon>
        <taxon>Spiralia</taxon>
        <taxon>Lophotrochozoa</taxon>
        <taxon>Mollusca</taxon>
        <taxon>Gastropoda</taxon>
        <taxon>Heterobranchia</taxon>
        <taxon>Euthyneura</taxon>
        <taxon>Panpulmonata</taxon>
        <taxon>Sacoglossa</taxon>
        <taxon>Placobranchoidea</taxon>
        <taxon>Plakobranchidae</taxon>
        <taxon>Elysia</taxon>
    </lineage>
</organism>